<keyword evidence="3" id="KW-1185">Reference proteome</keyword>
<keyword evidence="1" id="KW-0812">Transmembrane</keyword>
<proteinExistence type="predicted"/>
<gene>
    <name evidence="2" type="ORF">PILCRDRAFT_321749</name>
</gene>
<protein>
    <submittedName>
        <fullName evidence="2">Uncharacterized protein</fullName>
    </submittedName>
</protein>
<organism evidence="2 3">
    <name type="scientific">Piloderma croceum (strain F 1598)</name>
    <dbReference type="NCBI Taxonomy" id="765440"/>
    <lineage>
        <taxon>Eukaryota</taxon>
        <taxon>Fungi</taxon>
        <taxon>Dikarya</taxon>
        <taxon>Basidiomycota</taxon>
        <taxon>Agaricomycotina</taxon>
        <taxon>Agaricomycetes</taxon>
        <taxon>Agaricomycetidae</taxon>
        <taxon>Atheliales</taxon>
        <taxon>Atheliaceae</taxon>
        <taxon>Piloderma</taxon>
    </lineage>
</organism>
<keyword evidence="1" id="KW-0472">Membrane</keyword>
<feature type="transmembrane region" description="Helical" evidence="1">
    <location>
        <begin position="47"/>
        <end position="73"/>
    </location>
</feature>
<dbReference type="HOGENOM" id="CLU_2264726_0_0_1"/>
<accession>A0A0C3G6J4</accession>
<dbReference type="EMBL" id="KN832982">
    <property type="protein sequence ID" value="KIM86301.1"/>
    <property type="molecule type" value="Genomic_DNA"/>
</dbReference>
<dbReference type="AlphaFoldDB" id="A0A0C3G6J4"/>
<dbReference type="Proteomes" id="UP000054166">
    <property type="component" value="Unassembled WGS sequence"/>
</dbReference>
<sequence>MKPIHLLGTRQMVERVEYIVAVSAMCCKPIYIRSPLTLALPISHRSVVPISVCFLNSLFLPAIVLSSCVFIWAHPKLHWVTPDCLGEGASDDLDDRRASADLR</sequence>
<evidence type="ECO:0000313" key="3">
    <source>
        <dbReference type="Proteomes" id="UP000054166"/>
    </source>
</evidence>
<evidence type="ECO:0000313" key="2">
    <source>
        <dbReference type="EMBL" id="KIM86301.1"/>
    </source>
</evidence>
<reference evidence="2 3" key="1">
    <citation type="submission" date="2014-04" db="EMBL/GenBank/DDBJ databases">
        <authorList>
            <consortium name="DOE Joint Genome Institute"/>
            <person name="Kuo A."/>
            <person name="Tarkka M."/>
            <person name="Buscot F."/>
            <person name="Kohler A."/>
            <person name="Nagy L.G."/>
            <person name="Floudas D."/>
            <person name="Copeland A."/>
            <person name="Barry K.W."/>
            <person name="Cichocki N."/>
            <person name="Veneault-Fourrey C."/>
            <person name="LaButti K."/>
            <person name="Lindquist E.A."/>
            <person name="Lipzen A."/>
            <person name="Lundell T."/>
            <person name="Morin E."/>
            <person name="Murat C."/>
            <person name="Sun H."/>
            <person name="Tunlid A."/>
            <person name="Henrissat B."/>
            <person name="Grigoriev I.V."/>
            <person name="Hibbett D.S."/>
            <person name="Martin F."/>
            <person name="Nordberg H.P."/>
            <person name="Cantor M.N."/>
            <person name="Hua S.X."/>
        </authorList>
    </citation>
    <scope>NUCLEOTIDE SEQUENCE [LARGE SCALE GENOMIC DNA]</scope>
    <source>
        <strain evidence="2 3">F 1598</strain>
    </source>
</reference>
<evidence type="ECO:0000256" key="1">
    <source>
        <dbReference type="SAM" id="Phobius"/>
    </source>
</evidence>
<reference evidence="3" key="2">
    <citation type="submission" date="2015-01" db="EMBL/GenBank/DDBJ databases">
        <title>Evolutionary Origins and Diversification of the Mycorrhizal Mutualists.</title>
        <authorList>
            <consortium name="DOE Joint Genome Institute"/>
            <consortium name="Mycorrhizal Genomics Consortium"/>
            <person name="Kohler A."/>
            <person name="Kuo A."/>
            <person name="Nagy L.G."/>
            <person name="Floudas D."/>
            <person name="Copeland A."/>
            <person name="Barry K.W."/>
            <person name="Cichocki N."/>
            <person name="Veneault-Fourrey C."/>
            <person name="LaButti K."/>
            <person name="Lindquist E.A."/>
            <person name="Lipzen A."/>
            <person name="Lundell T."/>
            <person name="Morin E."/>
            <person name="Murat C."/>
            <person name="Riley R."/>
            <person name="Ohm R."/>
            <person name="Sun H."/>
            <person name="Tunlid A."/>
            <person name="Henrissat B."/>
            <person name="Grigoriev I.V."/>
            <person name="Hibbett D.S."/>
            <person name="Martin F."/>
        </authorList>
    </citation>
    <scope>NUCLEOTIDE SEQUENCE [LARGE SCALE GENOMIC DNA]</scope>
    <source>
        <strain evidence="3">F 1598</strain>
    </source>
</reference>
<keyword evidence="1" id="KW-1133">Transmembrane helix</keyword>
<dbReference type="InParanoid" id="A0A0C3G6J4"/>
<name>A0A0C3G6J4_PILCF</name>